<dbReference type="PRINTS" id="PR00111">
    <property type="entry name" value="ABHYDROLASE"/>
</dbReference>
<sequence length="290" mass="31991">MTSRRIFSPAPPDRISHVTPPDGTRIAIYEWGDENLPSIVLMHGIYQSALSWHRQFSDSDLVSRYRLVAIDLRGHGASDKPYGESFYRDGLRFAADIATVIDKLQLSRPVLCGWSFGGRVVNDYLSVHGDAGLGGIVYVGARSVPTLPDEPPASSRFTSASRNARSEDPAAFIRGTRQFVRLCFHRAPSRAELDALAMSSMQTPLYVRNQTLGRKMDYSAALSAVRVPTLIVHGRQDAIITFRGAELSAAAIGHAQLIDYDDVGHAPFAEDPERFNRDLDRFMQSLSGTP</sequence>
<dbReference type="Proteomes" id="UP000320653">
    <property type="component" value="Unassembled WGS sequence"/>
</dbReference>
<feature type="domain" description="AB hydrolase-1" evidence="2">
    <location>
        <begin position="37"/>
        <end position="272"/>
    </location>
</feature>
<dbReference type="InterPro" id="IPR000073">
    <property type="entry name" value="AB_hydrolase_1"/>
</dbReference>
<dbReference type="OrthoDB" id="9804723at2"/>
<dbReference type="PANTHER" id="PTHR43798:SF31">
    <property type="entry name" value="AB HYDROLASE SUPERFAMILY PROTEIN YCLE"/>
    <property type="match status" value="1"/>
</dbReference>
<dbReference type="AlphaFoldDB" id="A0A561QUU9"/>
<organism evidence="3 4">
    <name type="scientific">Neorhizobium alkalisoli</name>
    <dbReference type="NCBI Taxonomy" id="528178"/>
    <lineage>
        <taxon>Bacteria</taxon>
        <taxon>Pseudomonadati</taxon>
        <taxon>Pseudomonadota</taxon>
        <taxon>Alphaproteobacteria</taxon>
        <taxon>Hyphomicrobiales</taxon>
        <taxon>Rhizobiaceae</taxon>
        <taxon>Rhizobium/Agrobacterium group</taxon>
        <taxon>Neorhizobium</taxon>
    </lineage>
</organism>
<dbReference type="RefSeq" id="WP_145636137.1">
    <property type="nucleotide sequence ID" value="NZ_VIWP01000003.1"/>
</dbReference>
<dbReference type="EMBL" id="VIWP01000003">
    <property type="protein sequence ID" value="TWF54163.1"/>
    <property type="molecule type" value="Genomic_DNA"/>
</dbReference>
<reference evidence="3 4" key="1">
    <citation type="submission" date="2019-06" db="EMBL/GenBank/DDBJ databases">
        <title>Sorghum-associated microbial communities from plants grown in Nebraska, USA.</title>
        <authorList>
            <person name="Schachtman D."/>
        </authorList>
    </citation>
    <scope>NUCLEOTIDE SEQUENCE [LARGE SCALE GENOMIC DNA]</scope>
    <source>
        <strain evidence="3 4">1225</strain>
    </source>
</reference>
<gene>
    <name evidence="3" type="ORF">FHW37_10323</name>
</gene>
<accession>A0A561QUU9</accession>
<keyword evidence="1" id="KW-0378">Hydrolase</keyword>
<evidence type="ECO:0000313" key="3">
    <source>
        <dbReference type="EMBL" id="TWF54163.1"/>
    </source>
</evidence>
<keyword evidence="4" id="KW-1185">Reference proteome</keyword>
<dbReference type="Gene3D" id="3.40.50.1820">
    <property type="entry name" value="alpha/beta hydrolase"/>
    <property type="match status" value="1"/>
</dbReference>
<name>A0A561QUU9_9HYPH</name>
<dbReference type="PRINTS" id="PR00412">
    <property type="entry name" value="EPOXHYDRLASE"/>
</dbReference>
<dbReference type="InterPro" id="IPR029058">
    <property type="entry name" value="AB_hydrolase_fold"/>
</dbReference>
<dbReference type="InterPro" id="IPR000639">
    <property type="entry name" value="Epox_hydrolase-like"/>
</dbReference>
<evidence type="ECO:0000259" key="2">
    <source>
        <dbReference type="Pfam" id="PF00561"/>
    </source>
</evidence>
<dbReference type="GO" id="GO:0016020">
    <property type="term" value="C:membrane"/>
    <property type="evidence" value="ECO:0007669"/>
    <property type="project" value="TreeGrafter"/>
</dbReference>
<dbReference type="InterPro" id="IPR050266">
    <property type="entry name" value="AB_hydrolase_sf"/>
</dbReference>
<evidence type="ECO:0000313" key="4">
    <source>
        <dbReference type="Proteomes" id="UP000320653"/>
    </source>
</evidence>
<dbReference type="Pfam" id="PF00561">
    <property type="entry name" value="Abhydrolase_1"/>
    <property type="match status" value="1"/>
</dbReference>
<comment type="caution">
    <text evidence="3">The sequence shown here is derived from an EMBL/GenBank/DDBJ whole genome shotgun (WGS) entry which is preliminary data.</text>
</comment>
<dbReference type="GO" id="GO:0016787">
    <property type="term" value="F:hydrolase activity"/>
    <property type="evidence" value="ECO:0007669"/>
    <property type="project" value="UniProtKB-KW"/>
</dbReference>
<dbReference type="PANTHER" id="PTHR43798">
    <property type="entry name" value="MONOACYLGLYCEROL LIPASE"/>
    <property type="match status" value="1"/>
</dbReference>
<protein>
    <submittedName>
        <fullName evidence="3">Pimeloyl-ACP methyl ester carboxylesterase</fullName>
    </submittedName>
</protein>
<proteinExistence type="predicted"/>
<evidence type="ECO:0000256" key="1">
    <source>
        <dbReference type="ARBA" id="ARBA00022801"/>
    </source>
</evidence>
<dbReference type="SUPFAM" id="SSF53474">
    <property type="entry name" value="alpha/beta-Hydrolases"/>
    <property type="match status" value="1"/>
</dbReference>